<evidence type="ECO:0000256" key="1">
    <source>
        <dbReference type="SAM" id="MobiDB-lite"/>
    </source>
</evidence>
<dbReference type="STRING" id="1081102.A0A167WVL9"/>
<feature type="region of interest" description="Disordered" evidence="1">
    <location>
        <begin position="160"/>
        <end position="192"/>
    </location>
</feature>
<organism evidence="2 3">
    <name type="scientific">Niveomyces insectorum RCEF 264</name>
    <dbReference type="NCBI Taxonomy" id="1081102"/>
    <lineage>
        <taxon>Eukaryota</taxon>
        <taxon>Fungi</taxon>
        <taxon>Dikarya</taxon>
        <taxon>Ascomycota</taxon>
        <taxon>Pezizomycotina</taxon>
        <taxon>Sordariomycetes</taxon>
        <taxon>Hypocreomycetidae</taxon>
        <taxon>Hypocreales</taxon>
        <taxon>Cordycipitaceae</taxon>
        <taxon>Niveomyces</taxon>
    </lineage>
</organism>
<feature type="compositionally biased region" description="Basic and acidic residues" evidence="1">
    <location>
        <begin position="171"/>
        <end position="180"/>
    </location>
</feature>
<protein>
    <submittedName>
        <fullName evidence="2">Uncharacterized protein</fullName>
    </submittedName>
</protein>
<reference evidence="2 3" key="1">
    <citation type="journal article" date="2016" name="Genome Biol. Evol.">
        <title>Divergent and convergent evolution of fungal pathogenicity.</title>
        <authorList>
            <person name="Shang Y."/>
            <person name="Xiao G."/>
            <person name="Zheng P."/>
            <person name="Cen K."/>
            <person name="Zhan S."/>
            <person name="Wang C."/>
        </authorList>
    </citation>
    <scope>NUCLEOTIDE SEQUENCE [LARGE SCALE GENOMIC DNA]</scope>
    <source>
        <strain evidence="2 3">RCEF 264</strain>
    </source>
</reference>
<dbReference type="EMBL" id="AZHD01000004">
    <property type="protein sequence ID" value="OAA64235.1"/>
    <property type="molecule type" value="Genomic_DNA"/>
</dbReference>
<keyword evidence="3" id="KW-1185">Reference proteome</keyword>
<evidence type="ECO:0000313" key="3">
    <source>
        <dbReference type="Proteomes" id="UP000076874"/>
    </source>
</evidence>
<name>A0A167WVL9_9HYPO</name>
<proteinExistence type="predicted"/>
<gene>
    <name evidence="2" type="ORF">SPI_02882</name>
</gene>
<accession>A0A167WVL9</accession>
<sequence>MGYHVGLAARLRLAVDFPSTMGRYAANEFTRAVSPTVARRRYASGSTPAPGPLPSLSATAIPSTPITTTPAALVTPSLRRYVSIAPIRPSSPTAARLRTITGTPPARTPPSIESRSSIRPGISIRNKITALLAVSHSARRRREGDNRDDIVDEDIYRANNINANDGGGNDDGGRDTDGRYRGANALGYLARP</sequence>
<evidence type="ECO:0000313" key="2">
    <source>
        <dbReference type="EMBL" id="OAA64235.1"/>
    </source>
</evidence>
<comment type="caution">
    <text evidence="2">The sequence shown here is derived from an EMBL/GenBank/DDBJ whole genome shotgun (WGS) entry which is preliminary data.</text>
</comment>
<dbReference type="Proteomes" id="UP000076874">
    <property type="component" value="Unassembled WGS sequence"/>
</dbReference>
<dbReference type="AlphaFoldDB" id="A0A167WVL9"/>